<dbReference type="InterPro" id="IPR000835">
    <property type="entry name" value="HTH_MarR-typ"/>
</dbReference>
<dbReference type="SMART" id="SM00347">
    <property type="entry name" value="HTH_MARR"/>
    <property type="match status" value="1"/>
</dbReference>
<dbReference type="RefSeq" id="WP_337704938.1">
    <property type="nucleotide sequence ID" value="NZ_JBBEGM010000009.1"/>
</dbReference>
<dbReference type="Proteomes" id="UP001369736">
    <property type="component" value="Unassembled WGS sequence"/>
</dbReference>
<dbReference type="PANTHER" id="PTHR33164">
    <property type="entry name" value="TRANSCRIPTIONAL REGULATOR, MARR FAMILY"/>
    <property type="match status" value="1"/>
</dbReference>
<dbReference type="PANTHER" id="PTHR33164:SF94">
    <property type="entry name" value="TRANSCRIPTIONAL REGULATORY PROTEIN-RELATED"/>
    <property type="match status" value="1"/>
</dbReference>
<gene>
    <name evidence="2" type="ORF">WCD58_20585</name>
</gene>
<dbReference type="PRINTS" id="PR00598">
    <property type="entry name" value="HTHMARR"/>
</dbReference>
<dbReference type="EMBL" id="JBBEGM010000009">
    <property type="protein sequence ID" value="MEJ2863570.1"/>
    <property type="molecule type" value="Genomic_DNA"/>
</dbReference>
<evidence type="ECO:0000313" key="3">
    <source>
        <dbReference type="Proteomes" id="UP001369736"/>
    </source>
</evidence>
<keyword evidence="3" id="KW-1185">Reference proteome</keyword>
<comment type="caution">
    <text evidence="2">The sequence shown here is derived from an EMBL/GenBank/DDBJ whole genome shotgun (WGS) entry which is preliminary data.</text>
</comment>
<organism evidence="2 3">
    <name type="scientific">Actinomycetospora flava</name>
    <dbReference type="NCBI Taxonomy" id="3129232"/>
    <lineage>
        <taxon>Bacteria</taxon>
        <taxon>Bacillati</taxon>
        <taxon>Actinomycetota</taxon>
        <taxon>Actinomycetes</taxon>
        <taxon>Pseudonocardiales</taxon>
        <taxon>Pseudonocardiaceae</taxon>
        <taxon>Actinomycetospora</taxon>
    </lineage>
</organism>
<reference evidence="2 3" key="1">
    <citation type="submission" date="2024-03" db="EMBL/GenBank/DDBJ databases">
        <title>Actinomycetospora sp. OC33-EN07, a novel actinomycete isolated from wild orchid (Aerides multiflora).</title>
        <authorList>
            <person name="Suriyachadkun C."/>
        </authorList>
    </citation>
    <scope>NUCLEOTIDE SEQUENCE [LARGE SCALE GENOMIC DNA]</scope>
    <source>
        <strain evidence="2 3">OC33-EN07</strain>
    </source>
</reference>
<evidence type="ECO:0000313" key="2">
    <source>
        <dbReference type="EMBL" id="MEJ2863570.1"/>
    </source>
</evidence>
<dbReference type="InterPro" id="IPR039422">
    <property type="entry name" value="MarR/SlyA-like"/>
</dbReference>
<dbReference type="Gene3D" id="1.10.10.10">
    <property type="entry name" value="Winged helix-like DNA-binding domain superfamily/Winged helix DNA-binding domain"/>
    <property type="match status" value="1"/>
</dbReference>
<dbReference type="SUPFAM" id="SSF46785">
    <property type="entry name" value="Winged helix' DNA-binding domain"/>
    <property type="match status" value="1"/>
</dbReference>
<proteinExistence type="predicted"/>
<dbReference type="Pfam" id="PF01047">
    <property type="entry name" value="MarR"/>
    <property type="match status" value="1"/>
</dbReference>
<dbReference type="InterPro" id="IPR036390">
    <property type="entry name" value="WH_DNA-bd_sf"/>
</dbReference>
<dbReference type="InterPro" id="IPR036388">
    <property type="entry name" value="WH-like_DNA-bd_sf"/>
</dbReference>
<accession>A0ABU8M8A6</accession>
<sequence>MPEAAHAGATDAEPGAASFDDALERATRELVHVSMHAVNRLDTVSSRHLQALQALEDLGGAHVSRLAQALDVQPSTASRLSDRLSEAGLVTREMSPSNRRATLVELTPQGHQVLAAVARVRAEAYRAVSERMDPDDRQALLRGAAAFAAAAHDEDGNLHTGHPEP</sequence>
<name>A0ABU8M8A6_9PSEU</name>
<dbReference type="PROSITE" id="PS50995">
    <property type="entry name" value="HTH_MARR_2"/>
    <property type="match status" value="1"/>
</dbReference>
<protein>
    <submittedName>
        <fullName evidence="2">MarR family transcriptional regulator</fullName>
    </submittedName>
</protein>
<feature type="domain" description="HTH marR-type" evidence="1">
    <location>
        <begin position="16"/>
        <end position="149"/>
    </location>
</feature>
<evidence type="ECO:0000259" key="1">
    <source>
        <dbReference type="PROSITE" id="PS50995"/>
    </source>
</evidence>